<protein>
    <submittedName>
        <fullName evidence="1">ATP-dependent DNA ligase</fullName>
    </submittedName>
</protein>
<evidence type="ECO:0000313" key="1">
    <source>
        <dbReference type="EMBL" id="RCG16914.1"/>
    </source>
</evidence>
<accession>A0A367EFS7</accession>
<dbReference type="GO" id="GO:0016874">
    <property type="term" value="F:ligase activity"/>
    <property type="evidence" value="ECO:0007669"/>
    <property type="project" value="UniProtKB-KW"/>
</dbReference>
<keyword evidence="2" id="KW-1185">Reference proteome</keyword>
<gene>
    <name evidence="1" type="ORF">DQ384_39920</name>
</gene>
<comment type="caution">
    <text evidence="1">The sequence shown here is derived from an EMBL/GenBank/DDBJ whole genome shotgun (WGS) entry which is preliminary data.</text>
</comment>
<dbReference type="AlphaFoldDB" id="A0A367EFS7"/>
<proteinExistence type="predicted"/>
<dbReference type="Proteomes" id="UP000253094">
    <property type="component" value="Unassembled WGS sequence"/>
</dbReference>
<evidence type="ECO:0000313" key="2">
    <source>
        <dbReference type="Proteomes" id="UP000253094"/>
    </source>
</evidence>
<dbReference type="EMBL" id="QOIL01000045">
    <property type="protein sequence ID" value="RCG16914.1"/>
    <property type="molecule type" value="Genomic_DNA"/>
</dbReference>
<feature type="non-terminal residue" evidence="1">
    <location>
        <position position="1"/>
    </location>
</feature>
<keyword evidence="1" id="KW-0436">Ligase</keyword>
<reference evidence="1 2" key="1">
    <citation type="submission" date="2018-06" db="EMBL/GenBank/DDBJ databases">
        <title>Sphaerisporangium craniellae sp. nov., isolated from a marine sponge in the South China Sea.</title>
        <authorList>
            <person name="Li L."/>
        </authorList>
    </citation>
    <scope>NUCLEOTIDE SEQUENCE [LARGE SCALE GENOMIC DNA]</scope>
    <source>
        <strain evidence="1 2">CCTCC AA 208026</strain>
    </source>
</reference>
<name>A0A367EFS7_9ACTN</name>
<sequence length="38" mass="4295">EVDVAAEHGRWRHPVRYLRPRLDLTAADLPLALDLDSG</sequence>
<organism evidence="1 2">
    <name type="scientific">Sphaerisporangium album</name>
    <dbReference type="NCBI Taxonomy" id="509200"/>
    <lineage>
        <taxon>Bacteria</taxon>
        <taxon>Bacillati</taxon>
        <taxon>Actinomycetota</taxon>
        <taxon>Actinomycetes</taxon>
        <taxon>Streptosporangiales</taxon>
        <taxon>Streptosporangiaceae</taxon>
        <taxon>Sphaerisporangium</taxon>
    </lineage>
</organism>